<keyword evidence="2" id="KW-0472">Membrane</keyword>
<keyword evidence="4" id="KW-1185">Reference proteome</keyword>
<organism evidence="3 4">
    <name type="scientific">Terriglobus albidus</name>
    <dbReference type="NCBI Taxonomy" id="1592106"/>
    <lineage>
        <taxon>Bacteria</taxon>
        <taxon>Pseudomonadati</taxon>
        <taxon>Acidobacteriota</taxon>
        <taxon>Terriglobia</taxon>
        <taxon>Terriglobales</taxon>
        <taxon>Acidobacteriaceae</taxon>
        <taxon>Terriglobus</taxon>
    </lineage>
</organism>
<keyword evidence="2" id="KW-1133">Transmembrane helix</keyword>
<evidence type="ECO:0000313" key="3">
    <source>
        <dbReference type="EMBL" id="QEE30325.1"/>
    </source>
</evidence>
<reference evidence="3 4" key="1">
    <citation type="submission" date="2019-08" db="EMBL/GenBank/DDBJ databases">
        <title>Complete genome sequence of Terriglobus albidus strain ORNL.</title>
        <authorList>
            <person name="Podar M."/>
        </authorList>
    </citation>
    <scope>NUCLEOTIDE SEQUENCE [LARGE SCALE GENOMIC DNA]</scope>
    <source>
        <strain evidence="3 4">ORNL</strain>
    </source>
</reference>
<dbReference type="OrthoDB" id="118706at2"/>
<sequence>MTRSHLIVKTARAIHLYMGVFLTPAILFFALTGAWQTFSLQSPSKDGSYTPPRWIQQFSQLHKNATFAVPPPKKKSDEKSESKRAEEGHDGTAKKTETKRSLLPMKIFFVLVSLGLFISTLTGLYMSFRYARNKLAVSGALVAGVLVPLLLELL</sequence>
<dbReference type="AlphaFoldDB" id="A0A5B9EGQ8"/>
<keyword evidence="2" id="KW-0812">Transmembrane</keyword>
<feature type="transmembrane region" description="Helical" evidence="2">
    <location>
        <begin position="135"/>
        <end position="151"/>
    </location>
</feature>
<feature type="transmembrane region" description="Helical" evidence="2">
    <location>
        <begin position="12"/>
        <end position="35"/>
    </location>
</feature>
<proteinExistence type="predicted"/>
<feature type="region of interest" description="Disordered" evidence="1">
    <location>
        <begin position="67"/>
        <end position="96"/>
    </location>
</feature>
<protein>
    <submittedName>
        <fullName evidence="3">PepSY domain-containing protein</fullName>
    </submittedName>
</protein>
<feature type="compositionally biased region" description="Basic and acidic residues" evidence="1">
    <location>
        <begin position="74"/>
        <end position="96"/>
    </location>
</feature>
<evidence type="ECO:0000256" key="2">
    <source>
        <dbReference type="SAM" id="Phobius"/>
    </source>
</evidence>
<gene>
    <name evidence="3" type="ORF">FTW19_21480</name>
</gene>
<feature type="transmembrane region" description="Helical" evidence="2">
    <location>
        <begin position="107"/>
        <end position="128"/>
    </location>
</feature>
<evidence type="ECO:0000313" key="4">
    <source>
        <dbReference type="Proteomes" id="UP000321820"/>
    </source>
</evidence>
<evidence type="ECO:0000256" key="1">
    <source>
        <dbReference type="SAM" id="MobiDB-lite"/>
    </source>
</evidence>
<accession>A0A5B9EGQ8</accession>
<dbReference type="Proteomes" id="UP000321820">
    <property type="component" value="Chromosome"/>
</dbReference>
<dbReference type="EMBL" id="CP042806">
    <property type="protein sequence ID" value="QEE30325.1"/>
    <property type="molecule type" value="Genomic_DNA"/>
</dbReference>
<dbReference type="KEGG" id="talb:FTW19_21480"/>
<name>A0A5B9EGQ8_9BACT</name>